<keyword evidence="6" id="KW-1185">Reference proteome</keyword>
<feature type="active site" description="Tele-AMP-histidine intermediate" evidence="1">
    <location>
        <position position="93"/>
    </location>
</feature>
<accession>A0AA46TH38</accession>
<dbReference type="InterPro" id="IPR011146">
    <property type="entry name" value="HIT-like"/>
</dbReference>
<evidence type="ECO:0000256" key="3">
    <source>
        <dbReference type="PROSITE-ProRule" id="PRU00464"/>
    </source>
</evidence>
<protein>
    <submittedName>
        <fullName evidence="5">HIT family protein</fullName>
    </submittedName>
</protein>
<dbReference type="GO" id="GO:0009117">
    <property type="term" value="P:nucleotide metabolic process"/>
    <property type="evidence" value="ECO:0007669"/>
    <property type="project" value="TreeGrafter"/>
</dbReference>
<organism evidence="5 6">
    <name type="scientific">Solicola gregarius</name>
    <dbReference type="NCBI Taxonomy" id="2908642"/>
    <lineage>
        <taxon>Bacteria</taxon>
        <taxon>Bacillati</taxon>
        <taxon>Actinomycetota</taxon>
        <taxon>Actinomycetes</taxon>
        <taxon>Propionibacteriales</taxon>
        <taxon>Nocardioidaceae</taxon>
        <taxon>Solicola</taxon>
    </lineage>
</organism>
<dbReference type="GO" id="GO:0003824">
    <property type="term" value="F:catalytic activity"/>
    <property type="evidence" value="ECO:0007669"/>
    <property type="project" value="InterPro"/>
</dbReference>
<dbReference type="SUPFAM" id="SSF54197">
    <property type="entry name" value="HIT-like"/>
    <property type="match status" value="1"/>
</dbReference>
<sequence>MSTLFTKIIDGEIPGRFLWSDERAVSFLTIGPITHGHALVVPRDPVDHWIDADDDLLAHVTSVAKKIGNAQQASWDCPRIGLMVAGFEVPHLHVHVWPVYSLHDFSFEHVDPSPSDESLDDAAERIRVALIDQGYVANVPADVSRPI</sequence>
<dbReference type="KEGG" id="sgrg:L0C25_17960"/>
<feature type="domain" description="HIT" evidence="4">
    <location>
        <begin position="4"/>
        <end position="107"/>
    </location>
</feature>
<evidence type="ECO:0000259" key="4">
    <source>
        <dbReference type="PROSITE" id="PS51084"/>
    </source>
</evidence>
<name>A0AA46TH38_9ACTN</name>
<feature type="short sequence motif" description="Histidine triad motif" evidence="2 3">
    <location>
        <begin position="91"/>
        <end position="95"/>
    </location>
</feature>
<dbReference type="PANTHER" id="PTHR46648:SF1">
    <property type="entry name" value="ADENOSINE 5'-MONOPHOSPHORAMIDASE HNT1"/>
    <property type="match status" value="1"/>
</dbReference>
<dbReference type="PRINTS" id="PR00332">
    <property type="entry name" value="HISTRIAD"/>
</dbReference>
<evidence type="ECO:0000313" key="5">
    <source>
        <dbReference type="EMBL" id="UYM04403.1"/>
    </source>
</evidence>
<evidence type="ECO:0000256" key="2">
    <source>
        <dbReference type="PIRSR" id="PIRSR601310-3"/>
    </source>
</evidence>
<evidence type="ECO:0000256" key="1">
    <source>
        <dbReference type="PIRSR" id="PIRSR601310-1"/>
    </source>
</evidence>
<reference evidence="5" key="1">
    <citation type="submission" date="2022-01" db="EMBL/GenBank/DDBJ databases">
        <title>Nocardioidaceae gen. sp. A5X3R13.</title>
        <authorList>
            <person name="Lopez Marin M.A."/>
            <person name="Uhlik O."/>
        </authorList>
    </citation>
    <scope>NUCLEOTIDE SEQUENCE</scope>
    <source>
        <strain evidence="5">A5X3R13</strain>
    </source>
</reference>
<dbReference type="EMBL" id="CP094970">
    <property type="protein sequence ID" value="UYM04403.1"/>
    <property type="molecule type" value="Genomic_DNA"/>
</dbReference>
<dbReference type="AlphaFoldDB" id="A0AA46TH38"/>
<dbReference type="PROSITE" id="PS51084">
    <property type="entry name" value="HIT_2"/>
    <property type="match status" value="1"/>
</dbReference>
<dbReference type="RefSeq" id="WP_271633104.1">
    <property type="nucleotide sequence ID" value="NZ_CP094970.1"/>
</dbReference>
<dbReference type="Pfam" id="PF01230">
    <property type="entry name" value="HIT"/>
    <property type="match status" value="1"/>
</dbReference>
<dbReference type="Proteomes" id="UP001164390">
    <property type="component" value="Chromosome"/>
</dbReference>
<gene>
    <name evidence="5" type="ORF">L0C25_17960</name>
</gene>
<dbReference type="Gene3D" id="3.30.428.10">
    <property type="entry name" value="HIT-like"/>
    <property type="match status" value="1"/>
</dbReference>
<dbReference type="PANTHER" id="PTHR46648">
    <property type="entry name" value="HIT FAMILY PROTEIN 1"/>
    <property type="match status" value="1"/>
</dbReference>
<dbReference type="InterPro" id="IPR001310">
    <property type="entry name" value="Histidine_triad_HIT"/>
</dbReference>
<evidence type="ECO:0000313" key="6">
    <source>
        <dbReference type="Proteomes" id="UP001164390"/>
    </source>
</evidence>
<proteinExistence type="predicted"/>
<dbReference type="InterPro" id="IPR036265">
    <property type="entry name" value="HIT-like_sf"/>
</dbReference>